<sequence>MLSTRQKKSSNSKHVVSASELSYLKAEVWALQNKLKDEKASTKSLSESFRKLANEKYELMEELTRKNLMIEELHKKLDEEIEINEILANEVDQLNKDMEVAQQFLEKAIAQNIKLKRTSIEANETIHQMGLMYLKLKERNP</sequence>
<dbReference type="AlphaFoldDB" id="A0A9J6CAB4"/>
<reference evidence="2" key="1">
    <citation type="submission" date="2021-03" db="EMBL/GenBank/DDBJ databases">
        <title>Chromosome level genome of the anhydrobiotic midge Polypedilum vanderplanki.</title>
        <authorList>
            <person name="Yoshida Y."/>
            <person name="Kikawada T."/>
            <person name="Gusev O."/>
        </authorList>
    </citation>
    <scope>NUCLEOTIDE SEQUENCE</scope>
    <source>
        <strain evidence="2">NIAS01</strain>
        <tissue evidence="2">Whole body or cell culture</tissue>
    </source>
</reference>
<dbReference type="Proteomes" id="UP001107558">
    <property type="component" value="Chromosome 2"/>
</dbReference>
<dbReference type="EMBL" id="JADBJN010000002">
    <property type="protein sequence ID" value="KAG5679068.1"/>
    <property type="molecule type" value="Genomic_DNA"/>
</dbReference>
<evidence type="ECO:0000313" key="3">
    <source>
        <dbReference type="Proteomes" id="UP001107558"/>
    </source>
</evidence>
<accession>A0A9J6CAB4</accession>
<keyword evidence="3" id="KW-1185">Reference proteome</keyword>
<feature type="coiled-coil region" evidence="1">
    <location>
        <begin position="60"/>
        <end position="111"/>
    </location>
</feature>
<evidence type="ECO:0000313" key="2">
    <source>
        <dbReference type="EMBL" id="KAG5679068.1"/>
    </source>
</evidence>
<keyword evidence="1" id="KW-0175">Coiled coil</keyword>
<gene>
    <name evidence="2" type="ORF">PVAND_008665</name>
</gene>
<organism evidence="2 3">
    <name type="scientific">Polypedilum vanderplanki</name>
    <name type="common">Sleeping chironomid midge</name>
    <dbReference type="NCBI Taxonomy" id="319348"/>
    <lineage>
        <taxon>Eukaryota</taxon>
        <taxon>Metazoa</taxon>
        <taxon>Ecdysozoa</taxon>
        <taxon>Arthropoda</taxon>
        <taxon>Hexapoda</taxon>
        <taxon>Insecta</taxon>
        <taxon>Pterygota</taxon>
        <taxon>Neoptera</taxon>
        <taxon>Endopterygota</taxon>
        <taxon>Diptera</taxon>
        <taxon>Nematocera</taxon>
        <taxon>Chironomoidea</taxon>
        <taxon>Chironomidae</taxon>
        <taxon>Chironominae</taxon>
        <taxon>Polypedilum</taxon>
        <taxon>Polypedilum</taxon>
    </lineage>
</organism>
<protein>
    <submittedName>
        <fullName evidence="2">Uncharacterized protein</fullName>
    </submittedName>
</protein>
<proteinExistence type="predicted"/>
<dbReference type="OrthoDB" id="7758747at2759"/>
<evidence type="ECO:0000256" key="1">
    <source>
        <dbReference type="SAM" id="Coils"/>
    </source>
</evidence>
<comment type="caution">
    <text evidence="2">The sequence shown here is derived from an EMBL/GenBank/DDBJ whole genome shotgun (WGS) entry which is preliminary data.</text>
</comment>
<name>A0A9J6CAB4_POLVA</name>